<dbReference type="Proteomes" id="UP000343317">
    <property type="component" value="Unassembled WGS sequence"/>
</dbReference>
<reference evidence="1 2" key="1">
    <citation type="submission" date="2019-08" db="EMBL/GenBank/DDBJ databases">
        <authorList>
            <person name="Peeters C."/>
        </authorList>
    </citation>
    <scope>NUCLEOTIDE SEQUENCE [LARGE SCALE GENOMIC DNA]</scope>
    <source>
        <strain evidence="1 2">LMG 31112</strain>
    </source>
</reference>
<organism evidence="1 2">
    <name type="scientific">Pandoraea horticolens</name>
    <dbReference type="NCBI Taxonomy" id="2508298"/>
    <lineage>
        <taxon>Bacteria</taxon>
        <taxon>Pseudomonadati</taxon>
        <taxon>Pseudomonadota</taxon>
        <taxon>Betaproteobacteria</taxon>
        <taxon>Burkholderiales</taxon>
        <taxon>Burkholderiaceae</taxon>
        <taxon>Pandoraea</taxon>
    </lineage>
</organism>
<protein>
    <submittedName>
        <fullName evidence="1">Uncharacterized protein</fullName>
    </submittedName>
</protein>
<dbReference type="AlphaFoldDB" id="A0A5E4XU88"/>
<evidence type="ECO:0000313" key="1">
    <source>
        <dbReference type="EMBL" id="VVE39967.1"/>
    </source>
</evidence>
<evidence type="ECO:0000313" key="2">
    <source>
        <dbReference type="Proteomes" id="UP000343317"/>
    </source>
</evidence>
<keyword evidence="2" id="KW-1185">Reference proteome</keyword>
<proteinExistence type="predicted"/>
<name>A0A5E4XU88_9BURK</name>
<accession>A0A5E4XU88</accession>
<sequence length="57" mass="5920">MSPNLDQSGGILGGITATPATDALNRHGVAIMALTDAEVRTAKPEHKTYRLANANGM</sequence>
<dbReference type="EMBL" id="CABPSM010000014">
    <property type="protein sequence ID" value="VVE39967.1"/>
    <property type="molecule type" value="Genomic_DNA"/>
</dbReference>
<gene>
    <name evidence="1" type="ORF">PHO31112_04091</name>
</gene>